<evidence type="ECO:0000259" key="2">
    <source>
        <dbReference type="Pfam" id="PF07883"/>
    </source>
</evidence>
<organism evidence="3 4">
    <name type="scientific">Pseudoroseomonas cervicalis ATCC 49957</name>
    <dbReference type="NCBI Taxonomy" id="525371"/>
    <lineage>
        <taxon>Bacteria</taxon>
        <taxon>Pseudomonadati</taxon>
        <taxon>Pseudomonadota</taxon>
        <taxon>Alphaproteobacteria</taxon>
        <taxon>Acetobacterales</taxon>
        <taxon>Roseomonadaceae</taxon>
        <taxon>Roseomonas</taxon>
    </lineage>
</organism>
<reference evidence="3 4" key="1">
    <citation type="submission" date="2010-04" db="EMBL/GenBank/DDBJ databases">
        <authorList>
            <person name="Qin X."/>
            <person name="Bachman B."/>
            <person name="Battles P."/>
            <person name="Bell A."/>
            <person name="Bess C."/>
            <person name="Bickham C."/>
            <person name="Chaboub L."/>
            <person name="Chen D."/>
            <person name="Coyle M."/>
            <person name="Deiros D.R."/>
            <person name="Dinh H."/>
            <person name="Forbes L."/>
            <person name="Fowler G."/>
            <person name="Francisco L."/>
            <person name="Fu Q."/>
            <person name="Gubbala S."/>
            <person name="Hale W."/>
            <person name="Han Y."/>
            <person name="Hemphill L."/>
            <person name="Highlander S.K."/>
            <person name="Hirani K."/>
            <person name="Hogues M."/>
            <person name="Jackson L."/>
            <person name="Jakkamsetti A."/>
            <person name="Javaid M."/>
            <person name="Jiang H."/>
            <person name="Korchina V."/>
            <person name="Kovar C."/>
            <person name="Lara F."/>
            <person name="Lee S."/>
            <person name="Mata R."/>
            <person name="Mathew T."/>
            <person name="Moen C."/>
            <person name="Morales K."/>
            <person name="Munidasa M."/>
            <person name="Nazareth L."/>
            <person name="Ngo R."/>
            <person name="Nguyen L."/>
            <person name="Okwuonu G."/>
            <person name="Ongeri F."/>
            <person name="Patil S."/>
            <person name="Petrosino J."/>
            <person name="Pham C."/>
            <person name="Pham P."/>
            <person name="Pu L.-L."/>
            <person name="Puazo M."/>
            <person name="Raj R."/>
            <person name="Reid J."/>
            <person name="Rouhana J."/>
            <person name="Saada N."/>
            <person name="Shang Y."/>
            <person name="Simmons D."/>
            <person name="Thornton R."/>
            <person name="Warren J."/>
            <person name="Weissenberger G."/>
            <person name="Zhang J."/>
            <person name="Zhang L."/>
            <person name="Zhou C."/>
            <person name="Zhu D."/>
            <person name="Muzny D."/>
            <person name="Worley K."/>
            <person name="Gibbs R."/>
        </authorList>
    </citation>
    <scope>NUCLEOTIDE SEQUENCE [LARGE SCALE GENOMIC DNA]</scope>
    <source>
        <strain evidence="3 4">ATCC 49957</strain>
    </source>
</reference>
<dbReference type="Pfam" id="PF07883">
    <property type="entry name" value="Cupin_2"/>
    <property type="match status" value="1"/>
</dbReference>
<evidence type="ECO:0000256" key="1">
    <source>
        <dbReference type="SAM" id="MobiDB-lite"/>
    </source>
</evidence>
<dbReference type="EMBL" id="ADVL01000103">
    <property type="protein sequence ID" value="EFH13214.1"/>
    <property type="molecule type" value="Genomic_DNA"/>
</dbReference>
<dbReference type="Gene3D" id="2.60.120.10">
    <property type="entry name" value="Jelly Rolls"/>
    <property type="match status" value="1"/>
</dbReference>
<dbReference type="AlphaFoldDB" id="D5RHK8"/>
<comment type="caution">
    <text evidence="3">The sequence shown here is derived from an EMBL/GenBank/DDBJ whole genome shotgun (WGS) entry which is preliminary data.</text>
</comment>
<gene>
    <name evidence="3" type="ORF">HMPREF0731_0567</name>
</gene>
<feature type="domain" description="Cupin type-2" evidence="2">
    <location>
        <begin position="39"/>
        <end position="110"/>
    </location>
</feature>
<name>D5RHK8_9PROT</name>
<feature type="region of interest" description="Disordered" evidence="1">
    <location>
        <begin position="1"/>
        <end position="28"/>
    </location>
</feature>
<dbReference type="Proteomes" id="UP000005324">
    <property type="component" value="Unassembled WGS sequence"/>
</dbReference>
<dbReference type="SUPFAM" id="SSF51182">
    <property type="entry name" value="RmlC-like cupins"/>
    <property type="match status" value="1"/>
</dbReference>
<dbReference type="InterPro" id="IPR011051">
    <property type="entry name" value="RmlC_Cupin_sf"/>
</dbReference>
<dbReference type="HOGENOM" id="CLU_130991_3_0_5"/>
<evidence type="ECO:0000313" key="4">
    <source>
        <dbReference type="Proteomes" id="UP000005324"/>
    </source>
</evidence>
<dbReference type="InterPro" id="IPR014710">
    <property type="entry name" value="RmlC-like_jellyroll"/>
</dbReference>
<evidence type="ECO:0000313" key="3">
    <source>
        <dbReference type="EMBL" id="EFH13214.1"/>
    </source>
</evidence>
<sequence length="117" mass="12738">MMSDMFQKQGHKPAPEPLRCRPPATATQQLDTPELRVTRWDFPPGAETGWHRHGWGYVVVPLTDGAMTLELPGGETLAATLVAGQSYHRPAGAEHNVVNTSDTAFSFVEVELKGMPG</sequence>
<proteinExistence type="predicted"/>
<dbReference type="CDD" id="cd06982">
    <property type="entry name" value="cupin_BauB-like"/>
    <property type="match status" value="1"/>
</dbReference>
<protein>
    <submittedName>
        <fullName evidence="3">Cupin domain protein</fullName>
    </submittedName>
</protein>
<dbReference type="InterPro" id="IPR013096">
    <property type="entry name" value="Cupin_2"/>
</dbReference>
<keyword evidence="4" id="KW-1185">Reference proteome</keyword>
<accession>D5RHK8</accession>